<dbReference type="InterPro" id="IPR017850">
    <property type="entry name" value="Alkaline_phosphatase_core_sf"/>
</dbReference>
<dbReference type="PANTHER" id="PTHR31956:SF1">
    <property type="entry name" value="NON-SPECIFIC PHOSPHOLIPASE C1"/>
    <property type="match status" value="1"/>
</dbReference>
<proteinExistence type="predicted"/>
<dbReference type="EMBL" id="BONZ01000007">
    <property type="protein sequence ID" value="GIH12450.1"/>
    <property type="molecule type" value="Genomic_DNA"/>
</dbReference>
<feature type="compositionally biased region" description="Basic residues" evidence="3">
    <location>
        <begin position="468"/>
        <end position="480"/>
    </location>
</feature>
<evidence type="ECO:0008006" key="6">
    <source>
        <dbReference type="Google" id="ProtNLM"/>
    </source>
</evidence>
<feature type="region of interest" description="Disordered" evidence="3">
    <location>
        <begin position="461"/>
        <end position="505"/>
    </location>
</feature>
<accession>A0A8J3QK49</accession>
<evidence type="ECO:0000256" key="3">
    <source>
        <dbReference type="SAM" id="MobiDB-lite"/>
    </source>
</evidence>
<comment type="caution">
    <text evidence="4">The sequence shown here is derived from an EMBL/GenBank/DDBJ whole genome shotgun (WGS) entry which is preliminary data.</text>
</comment>
<evidence type="ECO:0000313" key="4">
    <source>
        <dbReference type="EMBL" id="GIH12450.1"/>
    </source>
</evidence>
<dbReference type="AlphaFoldDB" id="A0A8J3QK49"/>
<keyword evidence="2" id="KW-0843">Virulence</keyword>
<evidence type="ECO:0000256" key="2">
    <source>
        <dbReference type="ARBA" id="ARBA00023026"/>
    </source>
</evidence>
<dbReference type="InterPro" id="IPR007312">
    <property type="entry name" value="Phosphoesterase"/>
</dbReference>
<sequence length="505" mass="54206">MGASGLAVTGSELLSQAAASATPAHFPHGSNGVEHVVVLMMENRSFDHFLGWLPGADGRLDLTFRSADGNTYPNYPLAPDFQGCGYTDPDHSWEGFLVQHNGGKMDGFLQRPTTPADNPGVTLAAANTFPVGYYTNLDKHHKHKAVPDLPVIGALAEHYTVLDRYFCSFAGETFPNRFYQHAARTDRDHNSTTLSTLPTIWDKLSPIPNTQGVPTGGYFFRDSPFLALWGTKYFPFWHPFADGDTDALGIPVTTPSFIDTVAAGNLPNVSFIDPAFNSEGNGTSADDHPLADIRLGERFIADAYHALADAGYLDNTVFVVTFDEWGGFYDHVPPPRVVDDTDPASVDHTGDATTPTEGRLMPDYRQLGFRVPAIVVSNLAPARVVHHGPFEHTSTLKLIESTFGLPALTARDAHTENLAQVLEHKPRRPVPAGAIPTSGQVIGPVADADAVCGADSVQSVSPAPVHVGHGHGHGGPKTHRSGTPTGAGMDNFGRELRQGRTPGRS</sequence>
<reference evidence="4" key="1">
    <citation type="submission" date="2021-01" db="EMBL/GenBank/DDBJ databases">
        <title>Whole genome shotgun sequence of Rugosimonospora africana NBRC 104875.</title>
        <authorList>
            <person name="Komaki H."/>
            <person name="Tamura T."/>
        </authorList>
    </citation>
    <scope>NUCLEOTIDE SEQUENCE</scope>
    <source>
        <strain evidence="4">NBRC 104875</strain>
    </source>
</reference>
<dbReference type="GO" id="GO:0009395">
    <property type="term" value="P:phospholipid catabolic process"/>
    <property type="evidence" value="ECO:0007669"/>
    <property type="project" value="TreeGrafter"/>
</dbReference>
<gene>
    <name evidence="4" type="ORF">Raf01_06220</name>
</gene>
<keyword evidence="1" id="KW-0378">Hydrolase</keyword>
<organism evidence="4 5">
    <name type="scientific">Rugosimonospora africana</name>
    <dbReference type="NCBI Taxonomy" id="556532"/>
    <lineage>
        <taxon>Bacteria</taxon>
        <taxon>Bacillati</taxon>
        <taxon>Actinomycetota</taxon>
        <taxon>Actinomycetes</taxon>
        <taxon>Micromonosporales</taxon>
        <taxon>Micromonosporaceae</taxon>
        <taxon>Rugosimonospora</taxon>
    </lineage>
</organism>
<dbReference type="Pfam" id="PF04185">
    <property type="entry name" value="Phosphoesterase"/>
    <property type="match status" value="1"/>
</dbReference>
<keyword evidence="5" id="KW-1185">Reference proteome</keyword>
<dbReference type="GO" id="GO:0042578">
    <property type="term" value="F:phosphoric ester hydrolase activity"/>
    <property type="evidence" value="ECO:0007669"/>
    <property type="project" value="UniProtKB-ARBA"/>
</dbReference>
<dbReference type="PANTHER" id="PTHR31956">
    <property type="entry name" value="NON-SPECIFIC PHOSPHOLIPASE C4-RELATED"/>
    <property type="match status" value="1"/>
</dbReference>
<protein>
    <recommendedName>
        <fullName evidence="6">Phospholipase C</fullName>
    </recommendedName>
</protein>
<name>A0A8J3QK49_9ACTN</name>
<evidence type="ECO:0000313" key="5">
    <source>
        <dbReference type="Proteomes" id="UP000642748"/>
    </source>
</evidence>
<dbReference type="Gene3D" id="3.40.720.10">
    <property type="entry name" value="Alkaline Phosphatase, subunit A"/>
    <property type="match status" value="2"/>
</dbReference>
<feature type="region of interest" description="Disordered" evidence="3">
    <location>
        <begin position="339"/>
        <end position="359"/>
    </location>
</feature>
<dbReference type="Proteomes" id="UP000642748">
    <property type="component" value="Unassembled WGS sequence"/>
</dbReference>
<evidence type="ECO:0000256" key="1">
    <source>
        <dbReference type="ARBA" id="ARBA00022801"/>
    </source>
</evidence>